<evidence type="ECO:0000313" key="4">
    <source>
        <dbReference type="Proteomes" id="UP001152130"/>
    </source>
</evidence>
<keyword evidence="4" id="KW-1185">Reference proteome</keyword>
<dbReference type="GO" id="GO:0005634">
    <property type="term" value="C:nucleus"/>
    <property type="evidence" value="ECO:0007669"/>
    <property type="project" value="TreeGrafter"/>
</dbReference>
<name>A0A9W8U9L4_9HYPO</name>
<dbReference type="Pfam" id="PF12030">
    <property type="entry name" value="DUF3517"/>
    <property type="match status" value="1"/>
</dbReference>
<dbReference type="GO" id="GO:0004843">
    <property type="term" value="F:cysteine-type deubiquitinase activity"/>
    <property type="evidence" value="ECO:0007669"/>
    <property type="project" value="InterPro"/>
</dbReference>
<evidence type="ECO:0000259" key="2">
    <source>
        <dbReference type="PROSITE" id="PS50235"/>
    </source>
</evidence>
<dbReference type="InterPro" id="IPR050164">
    <property type="entry name" value="Peptidase_C19"/>
</dbReference>
<feature type="domain" description="USP" evidence="2">
    <location>
        <begin position="1633"/>
        <end position="1961"/>
    </location>
</feature>
<protein>
    <recommendedName>
        <fullName evidence="2">USP domain-containing protein</fullName>
    </recommendedName>
</protein>
<dbReference type="CDD" id="cd02659">
    <property type="entry name" value="peptidase_C19C"/>
    <property type="match status" value="1"/>
</dbReference>
<comment type="caution">
    <text evidence="3">The sequence shown here is derived from an EMBL/GenBank/DDBJ whole genome shotgun (WGS) entry which is preliminary data.</text>
</comment>
<evidence type="ECO:0000313" key="3">
    <source>
        <dbReference type="EMBL" id="KAJ4012264.1"/>
    </source>
</evidence>
<dbReference type="Gene3D" id="3.90.70.10">
    <property type="entry name" value="Cysteine proteinases"/>
    <property type="match status" value="1"/>
</dbReference>
<dbReference type="Proteomes" id="UP001152130">
    <property type="component" value="Unassembled WGS sequence"/>
</dbReference>
<dbReference type="EMBL" id="JAPDHF010000010">
    <property type="protein sequence ID" value="KAJ4012264.1"/>
    <property type="molecule type" value="Genomic_DNA"/>
</dbReference>
<dbReference type="GO" id="GO:0005829">
    <property type="term" value="C:cytosol"/>
    <property type="evidence" value="ECO:0007669"/>
    <property type="project" value="TreeGrafter"/>
</dbReference>
<feature type="compositionally biased region" description="Polar residues" evidence="1">
    <location>
        <begin position="42"/>
        <end position="52"/>
    </location>
</feature>
<reference evidence="3" key="1">
    <citation type="submission" date="2022-10" db="EMBL/GenBank/DDBJ databases">
        <title>Fusarium specimens isolated from Avocado Roots.</title>
        <authorList>
            <person name="Stajich J."/>
            <person name="Roper C."/>
            <person name="Heimlech-Rivalta G."/>
        </authorList>
    </citation>
    <scope>NUCLEOTIDE SEQUENCE</scope>
    <source>
        <strain evidence="3">CF00143</strain>
    </source>
</reference>
<dbReference type="PROSITE" id="PS50235">
    <property type="entry name" value="USP_3"/>
    <property type="match status" value="1"/>
</dbReference>
<gene>
    <name evidence="3" type="ORF">NW766_007565</name>
</gene>
<dbReference type="InterPro" id="IPR038765">
    <property type="entry name" value="Papain-like_cys_pep_sf"/>
</dbReference>
<dbReference type="InterPro" id="IPR018200">
    <property type="entry name" value="USP_CS"/>
</dbReference>
<dbReference type="PANTHER" id="PTHR24006">
    <property type="entry name" value="UBIQUITIN CARBOXYL-TERMINAL HYDROLASE"/>
    <property type="match status" value="1"/>
</dbReference>
<dbReference type="FunFam" id="3.90.70.10:FF:000136">
    <property type="entry name" value="Ubiquitin C-terminal hydrolase, putative"/>
    <property type="match status" value="1"/>
</dbReference>
<dbReference type="Pfam" id="PF00443">
    <property type="entry name" value="UCH"/>
    <property type="match status" value="1"/>
</dbReference>
<dbReference type="InterPro" id="IPR021905">
    <property type="entry name" value="DUF3517"/>
</dbReference>
<dbReference type="InterPro" id="IPR028889">
    <property type="entry name" value="USP"/>
</dbReference>
<feature type="region of interest" description="Disordered" evidence="1">
    <location>
        <begin position="1"/>
        <end position="104"/>
    </location>
</feature>
<dbReference type="PANTHER" id="PTHR24006:SF827">
    <property type="entry name" value="UBIQUITIN CARBOXYL-TERMINAL HYDROLASE 34"/>
    <property type="match status" value="1"/>
</dbReference>
<dbReference type="PROSITE" id="PS00973">
    <property type="entry name" value="USP_2"/>
    <property type="match status" value="1"/>
</dbReference>
<sequence>MDPTSRSPDLPDRSASAEASSTRPNPFDDSDISSRKRRRTSLSGSPANSLDTVNPIRDSSSSTTLDTDSVLPRPSVADPPSNPVAPGTPDSGSPIYERPAEPPSSMVTINLRNVTQVYSSSVSPSPNTVVQPAAIGNATDAANEQVQESVEDSEVDMVPAPQGHDITRPNSPQSASPPIEVIPVQSDEDMLSDQHSAGLSIIEDDPTMTDPIHDFPFNEPGETMEGMVVRLTNYLGTQSSIDPSVVHKLQQWLNRYIDYTRSAGRSTAMESCRLHVPFWVTFPRIVPAMAFRRPPIYDDEALWEDSNAFFIGFAKLSAWFVSQDIISVKEFVVEQELRGRQVPELFSSNYLHHLHSITLQMRFSDEHADHLEHAPSCFVRSYQESAGGSIGCLLQLAKSLADLIPTYPRLTNDLTSICQVASDIMTDSLNHRIPDNTSTANQKLEDGFALYELVCNILDAMIEKTPTQLFADNVIKGISALSDMLKAALRGGLPVASRQLQEHLAGFPTVSRDYAVEAIALKRRFTTYIKLIRSSQMQLRFQGTTQMCRELVDNWKIHSDQTYTDSFRYIGHIAEYLISSGFINYFLGSNCHPEITVEGANIVGFIIVTKKYQREHIDMIWQGITTGEDPRTVDALTRMIINIAHLFDADGLLALCDRFQTLPVDAFTPPIRLLWEHVMKFMADRPSVGQPLGIQPYNLCLRLLRESSISTCGSQLAYPEMQQIATHKLQDLLKCGPDHEGRQQLYLGCLQDIANKSTTTLGSLYCLSIMIRSRVVATELHKLVEEHDFTRLLVEELDHAINAGRDMGTQMALASPIHQPRRDFIAMVIQLEPQTITQDLGFKLWGMLVGPLSLSVEDRRAGWEILNSRNGGFNSDNHPNHFLQTCSSLYLPSLPAEYFCDGVLDFVRADVMLRLNENSDLALDDREAVRQSGIEQLWRIALEAEDEGSAERSLQTLTKDIYIESAYIASGPAHRTQSIHLALVDRCLRELKHAAKDIETLSQNLRGNNDAYMATATAEQKLQEKERRFMRSLRFLQHMLDAHRLKPNLSAPDMRTLVFEAPYTVQGDSAELKYQSFDGDQQTDIKPLVIGKGNTAASLLASLREETGFENYRVYYRGQPFLPREADICKSLEDLRVHDGLILVRREEAGPALSDRVRPGASWLEIEISAHFDEIWEYLSMKDVIAEQILSFLITLPTDGHLPKWIDNGIASYNDVFPPGQPYKSLYALHVLVKYTNLSSSGYVGIDDSMNDTTLTSSVTNTKALETALSLIVHAISDRDIFQQTSMVMRLRLTATLLHAFRQFYDRIVALEPPAISSSLVMPDPDRLVEILSYVASCPNKLSSVAVPIALNMCFRLSVMDGQFWTKLSTNPGFGEALQCLLLTDARQGIRASAIATVQEHFNLMEPAISFYDLGNTINILIARYFWVLLENLMMEATNFPHQCEELFQLIHFILVKINKHAPDFIDIAKLATETSRLLLEHTTIETLESLHVEDKLANGLASLLYFCLHLDASIALSEALPRDLAMSLFWKQLYPRKCLPRGTPVPRVVLKAETRAKLCEVILLLVKHDRDRIQMVLEGLGQQVPFYEDEDGMCYNATEPHLLISYIDDPYLYDLSYHFDRFRALRSSSGYAGLQNLSNTCYLNSLLTQLYMNTGFRRFVLNCRIRYAETSQQLLDNTQKLFGHMQESYHRCIDPSNFVGSIKTYDDTPIDIHNQMDVDEFYNLLFDRWENELLNQEEKRTMKSFYGGQLVQQVKSKECEHISERLEPFSAIQCDIKGKSTLEESLQAYVDGEIMEGDNKYKCSTCDRHVDAVKRACIKDVPENLIFHLKRFDFNLRTLQRSKINDYFSFPSRVDMRPYTIEHLSNPESDGEEDIFELVGVLVHSGTAESGHYYSYIRERPSPTDQPGWVEFNDDMVAPLDPAELEHLTFGGPDNRSLHDSNGLVFDKNYSAYMLFYQRASSLRAEQETMASLSVPMPLRVEVPDKLKDHTMAENTLILRRHCIYDETSTKFVRLLFNHSLAYCDTECEADASLSLDDFMCKFQQEHGLENIAIRTMIGHLDQAVTRTKDIPDFDSYQKSLTKAIVSCPCCAFAFYSYFDDYPSALRILLQRHPDQGVRNFTCKAFIASVKKISETFPNVYDPREPYSPASDSDGDESLSRFDVSPRSVIGGVMLIFNHLWQFFHVNIRSWDEYFGAILGFAELGHHETGHVLAADFLERTIRIISADPLQELTGVWARMLAGVIRRNNGPKPASYASIIGLAQHLISKMSADLGTDSIEEDPTERLTPATEPFSWTSREVALIYNSLDNISCTSLFVEKLLALDQMPRLSDAIIRYLVRLDSKMDDRVLATLKQCIRGETSTQVMDPFLRAAVPYIDSTNKLENATEIVQHISTQARSLQNTEGVYFVRFFKAAVNLEKEDEGFSGVVRSYSLGQVSQWVPLLLAWPDQQVRRATKDFLDSALFDVLEGTGPAIDMSTRDNNDGIQETTRQVGIMCLEYLKDHHVRRRTSVNREVATGFLEVIERCGAAVDMGSNEASDADKRFHRLHDGKWNALCSGVVINKWLTSVIDVIDPLRKLVVDDMEDDGSDWEGSCESSEQIDDIIEMNTSGMNELHDMQKVS</sequence>
<dbReference type="GO" id="GO:0016579">
    <property type="term" value="P:protein deubiquitination"/>
    <property type="evidence" value="ECO:0007669"/>
    <property type="project" value="InterPro"/>
</dbReference>
<evidence type="ECO:0000256" key="1">
    <source>
        <dbReference type="SAM" id="MobiDB-lite"/>
    </source>
</evidence>
<dbReference type="InterPro" id="IPR001394">
    <property type="entry name" value="Peptidase_C19_UCH"/>
</dbReference>
<proteinExistence type="predicted"/>
<dbReference type="SUPFAM" id="SSF54001">
    <property type="entry name" value="Cysteine proteinases"/>
    <property type="match status" value="1"/>
</dbReference>
<organism evidence="3 4">
    <name type="scientific">Fusarium irregulare</name>
    <dbReference type="NCBI Taxonomy" id="2494466"/>
    <lineage>
        <taxon>Eukaryota</taxon>
        <taxon>Fungi</taxon>
        <taxon>Dikarya</taxon>
        <taxon>Ascomycota</taxon>
        <taxon>Pezizomycotina</taxon>
        <taxon>Sordariomycetes</taxon>
        <taxon>Hypocreomycetidae</taxon>
        <taxon>Hypocreales</taxon>
        <taxon>Nectriaceae</taxon>
        <taxon>Fusarium</taxon>
        <taxon>Fusarium incarnatum-equiseti species complex</taxon>
    </lineage>
</organism>
<accession>A0A9W8U9L4</accession>
<feature type="compositionally biased region" description="Low complexity" evidence="1">
    <location>
        <begin position="58"/>
        <end position="69"/>
    </location>
</feature>